<evidence type="ECO:0000313" key="1">
    <source>
        <dbReference type="EMBL" id="MEI4550287.1"/>
    </source>
</evidence>
<gene>
    <name evidence="1" type="ORF">WAE96_11475</name>
</gene>
<reference evidence="1 2" key="1">
    <citation type="submission" date="2023-12" db="EMBL/GenBank/DDBJ databases">
        <title>Friends and Foes: Symbiotic and Algicidal bacterial influence on Karenia brevis blooms.</title>
        <authorList>
            <person name="Fei C."/>
            <person name="Mohamed A.R."/>
            <person name="Booker A."/>
            <person name="Arshad M."/>
            <person name="Klass S."/>
            <person name="Ahn S."/>
            <person name="Gilbert P.M."/>
            <person name="Heil C.A."/>
            <person name="Martinez J.M."/>
            <person name="Amin S.A."/>
        </authorList>
    </citation>
    <scope>NUCLEOTIDE SEQUENCE [LARGE SCALE GENOMIC DNA]</scope>
    <source>
        <strain evidence="1 2">CE15</strain>
    </source>
</reference>
<dbReference type="EMBL" id="JBAWKS010000001">
    <property type="protein sequence ID" value="MEI4550287.1"/>
    <property type="molecule type" value="Genomic_DNA"/>
</dbReference>
<proteinExistence type="predicted"/>
<evidence type="ECO:0008006" key="3">
    <source>
        <dbReference type="Google" id="ProtNLM"/>
    </source>
</evidence>
<organism evidence="1 2">
    <name type="scientific">Pseudoalteromonas spongiae</name>
    <dbReference type="NCBI Taxonomy" id="298657"/>
    <lineage>
        <taxon>Bacteria</taxon>
        <taxon>Pseudomonadati</taxon>
        <taxon>Pseudomonadota</taxon>
        <taxon>Gammaproteobacteria</taxon>
        <taxon>Alteromonadales</taxon>
        <taxon>Pseudoalteromonadaceae</taxon>
        <taxon>Pseudoalteromonas</taxon>
    </lineage>
</organism>
<dbReference type="RefSeq" id="WP_336435533.1">
    <property type="nucleotide sequence ID" value="NZ_JBAWKS010000001.1"/>
</dbReference>
<dbReference type="Proteomes" id="UP001382455">
    <property type="component" value="Unassembled WGS sequence"/>
</dbReference>
<protein>
    <recommendedName>
        <fullName evidence="3">Polyketide cyclase</fullName>
    </recommendedName>
</protein>
<accession>A0ABU8EW84</accession>
<name>A0ABU8EW84_9GAMM</name>
<comment type="caution">
    <text evidence="1">The sequence shown here is derived from an EMBL/GenBank/DDBJ whole genome shotgun (WGS) entry which is preliminary data.</text>
</comment>
<evidence type="ECO:0000313" key="2">
    <source>
        <dbReference type="Proteomes" id="UP001382455"/>
    </source>
</evidence>
<keyword evidence="2" id="KW-1185">Reference proteome</keyword>
<sequence length="177" mass="20210">MRYLIRTLFSIVLVIAITSALLPNRYTIGKTITSHCQQPQFQSWVLDLANWHLWTPWATYEKTWQELELANSNKIGAYLKWQSGERIGEMTVTAISNNSISYTSIIDHHTNIGHFVAKPFANKLQISWAIEGGINTPLVGSLLTQYHKYKMQDAIDLGLRNLNSLCKSQKMEQQDAN</sequence>